<sequence>MPMTALEAQSWAWRSTGIRTRARPNRRERGFGFAYAVRVLAGPVLERVDGRRDYGEVRIQALGEIDGLLYVIVFTDREVDGRRLRWIISARRAHEKERRQ</sequence>
<dbReference type="InterPro" id="IPR007460">
    <property type="entry name" value="BrnT_toxin"/>
</dbReference>
<reference evidence="1 3" key="3">
    <citation type="submission" date="2019-07" db="EMBL/GenBank/DDBJ databases">
        <title>Whole genome shotgun sequence of Methylobacterium oxalidis NBRC 107715.</title>
        <authorList>
            <person name="Hosoyama A."/>
            <person name="Uohara A."/>
            <person name="Ohji S."/>
            <person name="Ichikawa N."/>
        </authorList>
    </citation>
    <scope>NUCLEOTIDE SEQUENCE [LARGE SCALE GENOMIC DNA]</scope>
    <source>
        <strain evidence="1 3">NBRC 107715</strain>
    </source>
</reference>
<organism evidence="1 3">
    <name type="scientific">Methylobacterium oxalidis</name>
    <dbReference type="NCBI Taxonomy" id="944322"/>
    <lineage>
        <taxon>Bacteria</taxon>
        <taxon>Pseudomonadati</taxon>
        <taxon>Pseudomonadota</taxon>
        <taxon>Alphaproteobacteria</taxon>
        <taxon>Hyphomicrobiales</taxon>
        <taxon>Methylobacteriaceae</taxon>
        <taxon>Methylobacterium</taxon>
    </lineage>
</organism>
<dbReference type="InterPro" id="IPR038573">
    <property type="entry name" value="BrnT_sf"/>
</dbReference>
<accession>A0A512J4R9</accession>
<dbReference type="Pfam" id="PF04365">
    <property type="entry name" value="BrnT_toxin"/>
    <property type="match status" value="1"/>
</dbReference>
<name>A0A512J4R9_9HYPH</name>
<comment type="caution">
    <text evidence="1">The sequence shown here is derived from an EMBL/GenBank/DDBJ whole genome shotgun (WGS) entry which is preliminary data.</text>
</comment>
<evidence type="ECO:0000313" key="4">
    <source>
        <dbReference type="Proteomes" id="UP001156856"/>
    </source>
</evidence>
<protein>
    <recommendedName>
        <fullName evidence="5">BrnT family toxin</fullName>
    </recommendedName>
</protein>
<dbReference type="RefSeq" id="WP_244948439.1">
    <property type="nucleotide sequence ID" value="NZ_BJZU01000056.1"/>
</dbReference>
<evidence type="ECO:0008006" key="5">
    <source>
        <dbReference type="Google" id="ProtNLM"/>
    </source>
</evidence>
<reference evidence="2" key="4">
    <citation type="submission" date="2023-01" db="EMBL/GenBank/DDBJ databases">
        <title>Draft genome sequence of Methylobacterium oxalidis strain NBRC 107715.</title>
        <authorList>
            <person name="Sun Q."/>
            <person name="Mori K."/>
        </authorList>
    </citation>
    <scope>NUCLEOTIDE SEQUENCE</scope>
    <source>
        <strain evidence="2">NBRC 107715</strain>
    </source>
</reference>
<dbReference type="Proteomes" id="UP001156856">
    <property type="component" value="Unassembled WGS sequence"/>
</dbReference>
<gene>
    <name evidence="2" type="ORF">GCM10007888_20690</name>
    <name evidence="1" type="ORF">MOX02_29890</name>
</gene>
<proteinExistence type="predicted"/>
<dbReference type="EMBL" id="BSPK01000026">
    <property type="protein sequence ID" value="GLS63688.1"/>
    <property type="molecule type" value="Genomic_DNA"/>
</dbReference>
<dbReference type="AlphaFoldDB" id="A0A512J4R9"/>
<dbReference type="Gene3D" id="3.10.450.530">
    <property type="entry name" value="Ribonuclease toxin, BrnT, of type II toxin-antitoxin system"/>
    <property type="match status" value="1"/>
</dbReference>
<dbReference type="Proteomes" id="UP000321960">
    <property type="component" value="Unassembled WGS sequence"/>
</dbReference>
<evidence type="ECO:0000313" key="3">
    <source>
        <dbReference type="Proteomes" id="UP000321960"/>
    </source>
</evidence>
<reference evidence="4" key="2">
    <citation type="journal article" date="2019" name="Int. J. Syst. Evol. Microbiol.">
        <title>The Global Catalogue of Microorganisms (GCM) 10K type strain sequencing project: providing services to taxonomists for standard genome sequencing and annotation.</title>
        <authorList>
            <consortium name="The Broad Institute Genomics Platform"/>
            <consortium name="The Broad Institute Genome Sequencing Center for Infectious Disease"/>
            <person name="Wu L."/>
            <person name="Ma J."/>
        </authorList>
    </citation>
    <scope>NUCLEOTIDE SEQUENCE [LARGE SCALE GENOMIC DNA]</scope>
    <source>
        <strain evidence="4">NBRC 107715</strain>
    </source>
</reference>
<evidence type="ECO:0000313" key="1">
    <source>
        <dbReference type="EMBL" id="GEP04951.1"/>
    </source>
</evidence>
<keyword evidence="4" id="KW-1185">Reference proteome</keyword>
<reference evidence="2" key="1">
    <citation type="journal article" date="2014" name="Int. J. Syst. Evol. Microbiol.">
        <title>Complete genome of a new Firmicutes species belonging to the dominant human colonic microbiota ('Ruminococcus bicirculans') reveals two chromosomes and a selective capacity to utilize plant glucans.</title>
        <authorList>
            <consortium name="NISC Comparative Sequencing Program"/>
            <person name="Wegmann U."/>
            <person name="Louis P."/>
            <person name="Goesmann A."/>
            <person name="Henrissat B."/>
            <person name="Duncan S.H."/>
            <person name="Flint H.J."/>
        </authorList>
    </citation>
    <scope>NUCLEOTIDE SEQUENCE</scope>
    <source>
        <strain evidence="2">NBRC 107715</strain>
    </source>
</reference>
<dbReference type="EMBL" id="BJZU01000056">
    <property type="protein sequence ID" value="GEP04951.1"/>
    <property type="molecule type" value="Genomic_DNA"/>
</dbReference>
<evidence type="ECO:0000313" key="2">
    <source>
        <dbReference type="EMBL" id="GLS63688.1"/>
    </source>
</evidence>